<dbReference type="Proteomes" id="UP000092627">
    <property type="component" value="Unassembled WGS sequence"/>
</dbReference>
<feature type="transmembrane region" description="Helical" evidence="1">
    <location>
        <begin position="69"/>
        <end position="102"/>
    </location>
</feature>
<organism evidence="2 3">
    <name type="scientific">Marinomonas aquimarina</name>
    <dbReference type="NCBI Taxonomy" id="295068"/>
    <lineage>
        <taxon>Bacteria</taxon>
        <taxon>Pseudomonadati</taxon>
        <taxon>Pseudomonadota</taxon>
        <taxon>Gammaproteobacteria</taxon>
        <taxon>Oceanospirillales</taxon>
        <taxon>Oceanospirillaceae</taxon>
        <taxon>Marinomonas</taxon>
    </lineage>
</organism>
<keyword evidence="3" id="KW-1185">Reference proteome</keyword>
<evidence type="ECO:0000256" key="1">
    <source>
        <dbReference type="SAM" id="Phobius"/>
    </source>
</evidence>
<keyword evidence="1" id="KW-0472">Membrane</keyword>
<dbReference type="AlphaFoldDB" id="A0A1A8TLW0"/>
<feature type="transmembrane region" description="Helical" evidence="1">
    <location>
        <begin position="12"/>
        <end position="32"/>
    </location>
</feature>
<gene>
    <name evidence="2" type="ORF">MAQ5080_02602</name>
</gene>
<proteinExistence type="predicted"/>
<sequence>MYLVYSVDLGILGKTMLSAFISFHLKLALAMLMPSWYQRDFFDDKAPSKHAHYRRFGKRYRAKRRLVRTIWTGTGFLMLIFPSPPILVGGLLFSTCLSFAILDETE</sequence>
<reference evidence="2 3" key="1">
    <citation type="submission" date="2016-06" db="EMBL/GenBank/DDBJ databases">
        <authorList>
            <person name="Kjaerup R.B."/>
            <person name="Dalgaard T.S."/>
            <person name="Juul-Madsen H.R."/>
        </authorList>
    </citation>
    <scope>NUCLEOTIDE SEQUENCE [LARGE SCALE GENOMIC DNA]</scope>
    <source>
        <strain evidence="2 3">CECT 5080</strain>
    </source>
</reference>
<accession>A0A1A8TLW0</accession>
<dbReference type="RefSeq" id="WP_067211216.1">
    <property type="nucleotide sequence ID" value="NZ_FLOC01000015.1"/>
</dbReference>
<name>A0A1A8TLW0_9GAMM</name>
<keyword evidence="1" id="KW-1133">Transmembrane helix</keyword>
<dbReference type="EMBL" id="FLOC01000015">
    <property type="protein sequence ID" value="SBS33509.1"/>
    <property type="molecule type" value="Genomic_DNA"/>
</dbReference>
<keyword evidence="1" id="KW-0812">Transmembrane</keyword>
<protein>
    <submittedName>
        <fullName evidence="2">Uncharacterized protein</fullName>
    </submittedName>
</protein>
<dbReference type="OrthoDB" id="6199376at2"/>
<evidence type="ECO:0000313" key="3">
    <source>
        <dbReference type="Proteomes" id="UP000092627"/>
    </source>
</evidence>
<evidence type="ECO:0000313" key="2">
    <source>
        <dbReference type="EMBL" id="SBS33509.1"/>
    </source>
</evidence>